<dbReference type="Pfam" id="PF00528">
    <property type="entry name" value="BPD_transp_1"/>
    <property type="match status" value="1"/>
</dbReference>
<comment type="subcellular location">
    <subcellularLocation>
        <location evidence="1 7">Cell membrane</location>
        <topology evidence="1 7">Multi-pass membrane protein</topology>
    </subcellularLocation>
</comment>
<dbReference type="GO" id="GO:0005886">
    <property type="term" value="C:plasma membrane"/>
    <property type="evidence" value="ECO:0007669"/>
    <property type="project" value="UniProtKB-SubCell"/>
</dbReference>
<accession>A0A7W9FL60</accession>
<dbReference type="GO" id="GO:0055085">
    <property type="term" value="P:transmembrane transport"/>
    <property type="evidence" value="ECO:0007669"/>
    <property type="project" value="InterPro"/>
</dbReference>
<evidence type="ECO:0000313" key="9">
    <source>
        <dbReference type="EMBL" id="MBB5752264.1"/>
    </source>
</evidence>
<feature type="transmembrane region" description="Helical" evidence="7">
    <location>
        <begin position="161"/>
        <end position="185"/>
    </location>
</feature>
<feature type="transmembrane region" description="Helical" evidence="7">
    <location>
        <begin position="206"/>
        <end position="228"/>
    </location>
</feature>
<feature type="transmembrane region" description="Helical" evidence="7">
    <location>
        <begin position="268"/>
        <end position="291"/>
    </location>
</feature>
<evidence type="ECO:0000256" key="4">
    <source>
        <dbReference type="ARBA" id="ARBA00022692"/>
    </source>
</evidence>
<dbReference type="PANTHER" id="PTHR30193:SF41">
    <property type="entry name" value="DIACETYLCHITOBIOSE UPTAKE SYSTEM PERMEASE PROTEIN NGCF"/>
    <property type="match status" value="1"/>
</dbReference>
<dbReference type="SUPFAM" id="SSF161098">
    <property type="entry name" value="MetI-like"/>
    <property type="match status" value="1"/>
</dbReference>
<keyword evidence="5 7" id="KW-1133">Transmembrane helix</keyword>
<comment type="caution">
    <text evidence="9">The sequence shown here is derived from an EMBL/GenBank/DDBJ whole genome shotgun (WGS) entry which is preliminary data.</text>
</comment>
<keyword evidence="2 7" id="KW-0813">Transport</keyword>
<evidence type="ECO:0000256" key="1">
    <source>
        <dbReference type="ARBA" id="ARBA00004651"/>
    </source>
</evidence>
<dbReference type="PANTHER" id="PTHR30193">
    <property type="entry name" value="ABC TRANSPORTER PERMEASE PROTEIN"/>
    <property type="match status" value="1"/>
</dbReference>
<protein>
    <submittedName>
        <fullName evidence="9">ABC-type sugar transport system permease subunit</fullName>
    </submittedName>
</protein>
<dbReference type="EMBL" id="JACHOO010000002">
    <property type="protein sequence ID" value="MBB5752264.1"/>
    <property type="molecule type" value="Genomic_DNA"/>
</dbReference>
<dbReference type="InterPro" id="IPR000515">
    <property type="entry name" value="MetI-like"/>
</dbReference>
<dbReference type="CDD" id="cd06261">
    <property type="entry name" value="TM_PBP2"/>
    <property type="match status" value="1"/>
</dbReference>
<keyword evidence="9" id="KW-0762">Sugar transport</keyword>
<comment type="similarity">
    <text evidence="7">Belongs to the binding-protein-dependent transport system permease family.</text>
</comment>
<feature type="transmembrane region" description="Helical" evidence="7">
    <location>
        <begin position="12"/>
        <end position="37"/>
    </location>
</feature>
<dbReference type="RefSeq" id="WP_183853756.1">
    <property type="nucleotide sequence ID" value="NZ_JACHOO010000002.1"/>
</dbReference>
<gene>
    <name evidence="9" type="ORF">GGQ63_001316</name>
</gene>
<evidence type="ECO:0000259" key="8">
    <source>
        <dbReference type="PROSITE" id="PS50928"/>
    </source>
</evidence>
<dbReference type="AlphaFoldDB" id="A0A7W9FL60"/>
<feature type="domain" description="ABC transmembrane type-1" evidence="8">
    <location>
        <begin position="74"/>
        <end position="289"/>
    </location>
</feature>
<dbReference type="Gene3D" id="1.10.3720.10">
    <property type="entry name" value="MetI-like"/>
    <property type="match status" value="1"/>
</dbReference>
<dbReference type="Proteomes" id="UP000523821">
    <property type="component" value="Unassembled WGS sequence"/>
</dbReference>
<feature type="transmembrane region" description="Helical" evidence="7">
    <location>
        <begin position="112"/>
        <end position="133"/>
    </location>
</feature>
<organism evidence="9 10">
    <name type="scientific">Prosthecomicrobium pneumaticum</name>
    <dbReference type="NCBI Taxonomy" id="81895"/>
    <lineage>
        <taxon>Bacteria</taxon>
        <taxon>Pseudomonadati</taxon>
        <taxon>Pseudomonadota</taxon>
        <taxon>Alphaproteobacteria</taxon>
        <taxon>Hyphomicrobiales</taxon>
        <taxon>Kaistiaceae</taxon>
        <taxon>Prosthecomicrobium</taxon>
    </lineage>
</organism>
<evidence type="ECO:0000313" key="10">
    <source>
        <dbReference type="Proteomes" id="UP000523821"/>
    </source>
</evidence>
<dbReference type="InterPro" id="IPR051393">
    <property type="entry name" value="ABC_transporter_permease"/>
</dbReference>
<evidence type="ECO:0000256" key="6">
    <source>
        <dbReference type="ARBA" id="ARBA00023136"/>
    </source>
</evidence>
<dbReference type="PROSITE" id="PS50928">
    <property type="entry name" value="ABC_TM1"/>
    <property type="match status" value="1"/>
</dbReference>
<proteinExistence type="inferred from homology"/>
<evidence type="ECO:0000256" key="5">
    <source>
        <dbReference type="ARBA" id="ARBA00022989"/>
    </source>
</evidence>
<keyword evidence="6 7" id="KW-0472">Membrane</keyword>
<evidence type="ECO:0000256" key="7">
    <source>
        <dbReference type="RuleBase" id="RU363032"/>
    </source>
</evidence>
<keyword evidence="3" id="KW-1003">Cell membrane</keyword>
<name>A0A7W9FL60_9HYPH</name>
<dbReference type="InterPro" id="IPR035906">
    <property type="entry name" value="MetI-like_sf"/>
</dbReference>
<reference evidence="9 10" key="1">
    <citation type="submission" date="2020-08" db="EMBL/GenBank/DDBJ databases">
        <title>Genomic Encyclopedia of Type Strains, Phase IV (KMG-IV): sequencing the most valuable type-strain genomes for metagenomic binning, comparative biology and taxonomic classification.</title>
        <authorList>
            <person name="Goeker M."/>
        </authorList>
    </citation>
    <scope>NUCLEOTIDE SEQUENCE [LARGE SCALE GENOMIC DNA]</scope>
    <source>
        <strain evidence="9 10">DSM 16268</strain>
    </source>
</reference>
<evidence type="ECO:0000256" key="3">
    <source>
        <dbReference type="ARBA" id="ARBA00022475"/>
    </source>
</evidence>
<keyword evidence="4 7" id="KW-0812">Transmembrane</keyword>
<keyword evidence="10" id="KW-1185">Reference proteome</keyword>
<sequence length="297" mass="31734">MTGFGLRRSTIAMLAPSVGPIAVFVLLPLLLTLWLAFQRWSSQTPFSTATFVGLDNFREIFGAGSVGSDFKRALTNTALYSALSIALILPLSVLFGMLIHQARPRGATLLRTILFATYMVPMIAVALVFSKLYSPTEGPLNQVLGLVGIGRQPWLSSPSSALVSLVILNVWQQVGYFTVLAIAGLTQIPDSVYEAAKIDGARGPRLFVSITLPLLKRTLVFCAVIALINAVQVFEPVALITQGGPVGATNVVTYHIRRVGIERAQGGLGSAMAVTLLLALVVAVSAVFAAVRKEKQR</sequence>
<feature type="transmembrane region" description="Helical" evidence="7">
    <location>
        <begin position="78"/>
        <end position="100"/>
    </location>
</feature>
<evidence type="ECO:0000256" key="2">
    <source>
        <dbReference type="ARBA" id="ARBA00022448"/>
    </source>
</evidence>